<dbReference type="RefSeq" id="WP_069758648.1">
    <property type="nucleotide sequence ID" value="NZ_JBEZVE010000028.1"/>
</dbReference>
<dbReference type="SUPFAM" id="SSF88713">
    <property type="entry name" value="Glycoside hydrolase/deacetylase"/>
    <property type="match status" value="1"/>
</dbReference>
<dbReference type="Proteomes" id="UP001550739">
    <property type="component" value="Unassembled WGS sequence"/>
</dbReference>
<sequence>MPATLCLTVDNLGAALDIDRGRAVRPDPDEPGLAIGLPRALALFHRLGVTATFFLEGWNGLHHPDAVRRILDHGHEVGLHGWVHERWAELPDDRQEVLLWDGTAALRSAGANPGGFRAPGGYRGRRTAAVLADLGYRYDSSIERATEERPLAVHTLPEGLGVVPWRWEHNDYWQYFMNPSGGRTARQIERSWRADLKAQAASRDGLLTLTVHPFVSFVDDEREAVVRRLIEYALAQSNVRVCSAGQLVGEVPR</sequence>
<organism evidence="2 3">
    <name type="scientific">Streptomyces sp. 900129855</name>
    <dbReference type="NCBI Taxonomy" id="3155129"/>
    <lineage>
        <taxon>Bacteria</taxon>
        <taxon>Bacillati</taxon>
        <taxon>Actinomycetota</taxon>
        <taxon>Actinomycetes</taxon>
        <taxon>Kitasatosporales</taxon>
        <taxon>Streptomycetaceae</taxon>
        <taxon>Streptomyces</taxon>
    </lineage>
</organism>
<dbReference type="Pfam" id="PF01522">
    <property type="entry name" value="Polysacc_deac_1"/>
    <property type="match status" value="1"/>
</dbReference>
<gene>
    <name evidence="2" type="ORF">AB0E89_38770</name>
</gene>
<evidence type="ECO:0000313" key="3">
    <source>
        <dbReference type="Proteomes" id="UP001550739"/>
    </source>
</evidence>
<dbReference type="PROSITE" id="PS51677">
    <property type="entry name" value="NODB"/>
    <property type="match status" value="1"/>
</dbReference>
<accession>A0ABV2ZV44</accession>
<dbReference type="PANTHER" id="PTHR47561:SF1">
    <property type="entry name" value="POLYSACCHARIDE DEACETYLASE FAMILY PROTEIN (AFU_ORTHOLOGUE AFUA_6G05030)"/>
    <property type="match status" value="1"/>
</dbReference>
<dbReference type="InterPro" id="IPR011330">
    <property type="entry name" value="Glyco_hydro/deAcase_b/a-brl"/>
</dbReference>
<keyword evidence="3" id="KW-1185">Reference proteome</keyword>
<evidence type="ECO:0000313" key="2">
    <source>
        <dbReference type="EMBL" id="MEU3786415.1"/>
    </source>
</evidence>
<name>A0ABV2ZV44_9ACTN</name>
<dbReference type="InterPro" id="IPR002509">
    <property type="entry name" value="NODB_dom"/>
</dbReference>
<proteinExistence type="predicted"/>
<comment type="caution">
    <text evidence="2">The sequence shown here is derived from an EMBL/GenBank/DDBJ whole genome shotgun (WGS) entry which is preliminary data.</text>
</comment>
<protein>
    <submittedName>
        <fullName evidence="2">Polysaccharide deacetylase family protein</fullName>
    </submittedName>
</protein>
<reference evidence="2 3" key="1">
    <citation type="submission" date="2024-06" db="EMBL/GenBank/DDBJ databases">
        <title>The Natural Products Discovery Center: Release of the First 8490 Sequenced Strains for Exploring Actinobacteria Biosynthetic Diversity.</title>
        <authorList>
            <person name="Kalkreuter E."/>
            <person name="Kautsar S.A."/>
            <person name="Yang D."/>
            <person name="Bader C.D."/>
            <person name="Teijaro C.N."/>
            <person name="Fluegel L."/>
            <person name="Davis C.M."/>
            <person name="Simpson J.R."/>
            <person name="Lauterbach L."/>
            <person name="Steele A.D."/>
            <person name="Gui C."/>
            <person name="Meng S."/>
            <person name="Li G."/>
            <person name="Viehrig K."/>
            <person name="Ye F."/>
            <person name="Su P."/>
            <person name="Kiefer A.F."/>
            <person name="Nichols A."/>
            <person name="Cepeda A.J."/>
            <person name="Yan W."/>
            <person name="Fan B."/>
            <person name="Jiang Y."/>
            <person name="Adhikari A."/>
            <person name="Zheng C.-J."/>
            <person name="Schuster L."/>
            <person name="Cowan T.M."/>
            <person name="Smanski M.J."/>
            <person name="Chevrette M.G."/>
            <person name="De Carvalho L.P.S."/>
            <person name="Shen B."/>
        </authorList>
    </citation>
    <scope>NUCLEOTIDE SEQUENCE [LARGE SCALE GENOMIC DNA]</scope>
    <source>
        <strain evidence="2 3">NPDC033843</strain>
    </source>
</reference>
<dbReference type="PANTHER" id="PTHR47561">
    <property type="entry name" value="POLYSACCHARIDE DEACETYLASE FAMILY PROTEIN (AFU_ORTHOLOGUE AFUA_6G05030)"/>
    <property type="match status" value="1"/>
</dbReference>
<evidence type="ECO:0000259" key="1">
    <source>
        <dbReference type="PROSITE" id="PS51677"/>
    </source>
</evidence>
<dbReference type="Gene3D" id="3.20.20.370">
    <property type="entry name" value="Glycoside hydrolase/deacetylase"/>
    <property type="match status" value="1"/>
</dbReference>
<feature type="domain" description="NodB homology" evidence="1">
    <location>
        <begin position="20"/>
        <end position="242"/>
    </location>
</feature>
<dbReference type="EMBL" id="JBEZVE010000028">
    <property type="protein sequence ID" value="MEU3786415.1"/>
    <property type="molecule type" value="Genomic_DNA"/>
</dbReference>